<protein>
    <submittedName>
        <fullName evidence="2">Uncharacterized protein</fullName>
    </submittedName>
</protein>
<name>A0A8H5GZI7_9AGAR</name>
<feature type="region of interest" description="Disordered" evidence="1">
    <location>
        <begin position="68"/>
        <end position="105"/>
    </location>
</feature>
<comment type="caution">
    <text evidence="2">The sequence shown here is derived from an EMBL/GenBank/DDBJ whole genome shotgun (WGS) entry which is preliminary data.</text>
</comment>
<feature type="region of interest" description="Disordered" evidence="1">
    <location>
        <begin position="153"/>
        <end position="192"/>
    </location>
</feature>
<sequence length="213" mass="22705">MQTNPPLSPLALEYLVLVRAQRTRTSPSAVIGHLFKILRRALAQPAYWDLRERLGRVQVSALRHLAGKGEGEGKSGVSGRSPNGSGWMSTSGSARRRGGGLREADARHATHDGAILFEVFITVDAATGLAVLPHWLAQPHFRPLKAPVEKTRGKYNKGAKKDGETMSGPEAQEQEQAPAKCPTSGKEAESKRMKLDVGIGNTAGEAVAIAVAA</sequence>
<organism evidence="2 3">
    <name type="scientific">Tricholomella constricta</name>
    <dbReference type="NCBI Taxonomy" id="117010"/>
    <lineage>
        <taxon>Eukaryota</taxon>
        <taxon>Fungi</taxon>
        <taxon>Dikarya</taxon>
        <taxon>Basidiomycota</taxon>
        <taxon>Agaricomycotina</taxon>
        <taxon>Agaricomycetes</taxon>
        <taxon>Agaricomycetidae</taxon>
        <taxon>Agaricales</taxon>
        <taxon>Tricholomatineae</taxon>
        <taxon>Lyophyllaceae</taxon>
        <taxon>Tricholomella</taxon>
    </lineage>
</organism>
<dbReference type="AlphaFoldDB" id="A0A8H5GZI7"/>
<reference evidence="2 3" key="1">
    <citation type="journal article" date="2020" name="ISME J.">
        <title>Uncovering the hidden diversity of litter-decomposition mechanisms in mushroom-forming fungi.</title>
        <authorList>
            <person name="Floudas D."/>
            <person name="Bentzer J."/>
            <person name="Ahren D."/>
            <person name="Johansson T."/>
            <person name="Persson P."/>
            <person name="Tunlid A."/>
        </authorList>
    </citation>
    <scope>NUCLEOTIDE SEQUENCE [LARGE SCALE GENOMIC DNA]</scope>
    <source>
        <strain evidence="2 3">CBS 661.87</strain>
    </source>
</reference>
<dbReference type="EMBL" id="JAACJP010000038">
    <property type="protein sequence ID" value="KAF5373998.1"/>
    <property type="molecule type" value="Genomic_DNA"/>
</dbReference>
<evidence type="ECO:0000313" key="3">
    <source>
        <dbReference type="Proteomes" id="UP000565441"/>
    </source>
</evidence>
<gene>
    <name evidence="2" type="ORF">D9615_009889</name>
</gene>
<evidence type="ECO:0000313" key="2">
    <source>
        <dbReference type="EMBL" id="KAF5373998.1"/>
    </source>
</evidence>
<dbReference type="OrthoDB" id="272303at2759"/>
<keyword evidence="3" id="KW-1185">Reference proteome</keyword>
<proteinExistence type="predicted"/>
<accession>A0A8H5GZI7</accession>
<evidence type="ECO:0000256" key="1">
    <source>
        <dbReference type="SAM" id="MobiDB-lite"/>
    </source>
</evidence>
<dbReference type="Proteomes" id="UP000565441">
    <property type="component" value="Unassembled WGS sequence"/>
</dbReference>